<proteinExistence type="inferred from homology"/>
<keyword evidence="10" id="KW-0807">Transducer</keyword>
<evidence type="ECO:0000256" key="13">
    <source>
        <dbReference type="SAM" id="SignalP"/>
    </source>
</evidence>
<dbReference type="PRINTS" id="PR00249">
    <property type="entry name" value="GPCRSECRETIN"/>
</dbReference>
<dbReference type="Pfam" id="PF00002">
    <property type="entry name" value="7tm_2"/>
    <property type="match status" value="1"/>
</dbReference>
<feature type="transmembrane region" description="Helical" evidence="12">
    <location>
        <begin position="258"/>
        <end position="276"/>
    </location>
</feature>
<dbReference type="InterPro" id="IPR001879">
    <property type="entry name" value="GPCR_2_extracellular_dom"/>
</dbReference>
<dbReference type="InterPro" id="IPR047037">
    <property type="entry name" value="Secretin_7TM"/>
</dbReference>
<feature type="compositionally biased region" description="Low complexity" evidence="11">
    <location>
        <begin position="421"/>
        <end position="433"/>
    </location>
</feature>
<keyword evidence="8" id="KW-0675">Receptor</keyword>
<dbReference type="GO" id="GO:0008528">
    <property type="term" value="F:G protein-coupled peptide receptor activity"/>
    <property type="evidence" value="ECO:0007669"/>
    <property type="project" value="TreeGrafter"/>
</dbReference>
<keyword evidence="6" id="KW-0297">G-protein coupled receptor</keyword>
<evidence type="ECO:0000256" key="10">
    <source>
        <dbReference type="ARBA" id="ARBA00023224"/>
    </source>
</evidence>
<sequence length="454" mass="51835">MYILGSGPCHYSMRTPRGLALFAVLLDLHLHANAIPAECDPNYVLIEDEIKCMELLKINRSSHNVGQEECRGLWDDVSCWPHAVEGEVVSVPCPTFLQTTGRVYKNCTESGWSESYPPHEIACDYGFNGSFSIETAVSPRYFLYVRIMYSVGYAASLVSLVVAVTILCLFRRLHCTRNLVHIQLFLSFILRSTLIFVRDLLLFTSQDHFHCGVYPMSCKIATALSNYSIMANYSWLLAEGHYLYSLVSVSLFSRRRHLGWYIALGWGAPAVVLVAWCGSRCYFEDEGCWETRRVEWIWWILRAPVLLFIIVNLSFFLCIMRILVAKLRTQDMPGNEFNHYRKLAKSSFLLVSLFGLHYILFAFVPDKVNNTSVEIWNFIELAFASTQGFVVAILYCFLNGEVKSEMRRRWGRWRLMQGLQGQRQRGSMSQSGGATTNVSLLQRGPTTPPPSLEK</sequence>
<dbReference type="PROSITE" id="PS00649">
    <property type="entry name" value="G_PROTEIN_RECEP_F2_1"/>
    <property type="match status" value="1"/>
</dbReference>
<evidence type="ECO:0000256" key="11">
    <source>
        <dbReference type="SAM" id="MobiDB-lite"/>
    </source>
</evidence>
<keyword evidence="7 12" id="KW-0472">Membrane</keyword>
<dbReference type="Ensembl" id="ENSGMOT00000001787.2">
    <property type="protein sequence ID" value="ENSGMOP00000001728.2"/>
    <property type="gene ID" value="ENSGMOG00000001641.2"/>
</dbReference>
<dbReference type="Pfam" id="PF02793">
    <property type="entry name" value="HRM"/>
    <property type="match status" value="1"/>
</dbReference>
<feature type="signal peptide" evidence="13">
    <location>
        <begin position="1"/>
        <end position="34"/>
    </location>
</feature>
<dbReference type="GO" id="GO:0005886">
    <property type="term" value="C:plasma membrane"/>
    <property type="evidence" value="ECO:0007669"/>
    <property type="project" value="UniProtKB-SubCell"/>
</dbReference>
<accession>A0A8C4YVX3</accession>
<name>A0A8C4YVX3_GADMO</name>
<feature type="chain" id="PRO_5047196816" evidence="13">
    <location>
        <begin position="35"/>
        <end position="454"/>
    </location>
</feature>
<evidence type="ECO:0000256" key="12">
    <source>
        <dbReference type="SAM" id="Phobius"/>
    </source>
</evidence>
<dbReference type="GO" id="GO:0015055">
    <property type="term" value="F:secretin receptor activity"/>
    <property type="evidence" value="ECO:0007669"/>
    <property type="project" value="TreeGrafter"/>
</dbReference>
<dbReference type="PROSITE" id="PS50227">
    <property type="entry name" value="G_PROTEIN_RECEP_F2_3"/>
    <property type="match status" value="1"/>
</dbReference>
<dbReference type="PROSITE" id="PS50261">
    <property type="entry name" value="G_PROTEIN_RECEP_F2_4"/>
    <property type="match status" value="1"/>
</dbReference>
<evidence type="ECO:0000259" key="15">
    <source>
        <dbReference type="PROSITE" id="PS50261"/>
    </source>
</evidence>
<evidence type="ECO:0000256" key="4">
    <source>
        <dbReference type="ARBA" id="ARBA00022692"/>
    </source>
</evidence>
<feature type="transmembrane region" description="Helical" evidence="12">
    <location>
        <begin position="375"/>
        <end position="398"/>
    </location>
</feature>
<feature type="region of interest" description="Disordered" evidence="11">
    <location>
        <begin position="421"/>
        <end position="454"/>
    </location>
</feature>
<organism evidence="16 17">
    <name type="scientific">Gadus morhua</name>
    <name type="common">Atlantic cod</name>
    <dbReference type="NCBI Taxonomy" id="8049"/>
    <lineage>
        <taxon>Eukaryota</taxon>
        <taxon>Metazoa</taxon>
        <taxon>Chordata</taxon>
        <taxon>Craniata</taxon>
        <taxon>Vertebrata</taxon>
        <taxon>Euteleostomi</taxon>
        <taxon>Actinopterygii</taxon>
        <taxon>Neopterygii</taxon>
        <taxon>Teleostei</taxon>
        <taxon>Neoteleostei</taxon>
        <taxon>Acanthomorphata</taxon>
        <taxon>Zeiogadaria</taxon>
        <taxon>Gadariae</taxon>
        <taxon>Gadiformes</taxon>
        <taxon>Gadoidei</taxon>
        <taxon>Gadidae</taxon>
        <taxon>Gadus</taxon>
    </lineage>
</organism>
<feature type="transmembrane region" description="Helical" evidence="12">
    <location>
        <begin position="343"/>
        <end position="363"/>
    </location>
</feature>
<dbReference type="GO" id="GO:0017046">
    <property type="term" value="F:peptide hormone binding"/>
    <property type="evidence" value="ECO:0007669"/>
    <property type="project" value="TreeGrafter"/>
</dbReference>
<dbReference type="PANTHER" id="PTHR45620">
    <property type="entry name" value="PDF RECEPTOR-LIKE PROTEIN-RELATED"/>
    <property type="match status" value="1"/>
</dbReference>
<dbReference type="OMA" id="SHEYFMW"/>
<comment type="subcellular location">
    <subcellularLocation>
        <location evidence="1">Cell membrane</location>
        <topology evidence="1">Multi-pass membrane protein</topology>
    </subcellularLocation>
</comment>
<evidence type="ECO:0000256" key="1">
    <source>
        <dbReference type="ARBA" id="ARBA00004651"/>
    </source>
</evidence>
<evidence type="ECO:0000256" key="8">
    <source>
        <dbReference type="ARBA" id="ARBA00023170"/>
    </source>
</evidence>
<dbReference type="SUPFAM" id="SSF111418">
    <property type="entry name" value="Hormone receptor domain"/>
    <property type="match status" value="1"/>
</dbReference>
<dbReference type="GO" id="GO:0007166">
    <property type="term" value="P:cell surface receptor signaling pathway"/>
    <property type="evidence" value="ECO:0007669"/>
    <property type="project" value="InterPro"/>
</dbReference>
<dbReference type="InterPro" id="IPR050332">
    <property type="entry name" value="GPCR_2"/>
</dbReference>
<reference evidence="16" key="1">
    <citation type="submission" date="2025-08" db="UniProtKB">
        <authorList>
            <consortium name="Ensembl"/>
        </authorList>
    </citation>
    <scope>IDENTIFICATION</scope>
</reference>
<dbReference type="InterPro" id="IPR036445">
    <property type="entry name" value="GPCR_2_extracell_dom_sf"/>
</dbReference>
<reference evidence="16" key="2">
    <citation type="submission" date="2025-09" db="UniProtKB">
        <authorList>
            <consortium name="Ensembl"/>
        </authorList>
    </citation>
    <scope>IDENTIFICATION</scope>
</reference>
<evidence type="ECO:0000313" key="16">
    <source>
        <dbReference type="Ensembl" id="ENSGMOP00000001728.2"/>
    </source>
</evidence>
<evidence type="ECO:0000256" key="6">
    <source>
        <dbReference type="ARBA" id="ARBA00023040"/>
    </source>
</evidence>
<keyword evidence="5 12" id="KW-1133">Transmembrane helix</keyword>
<dbReference type="AlphaFoldDB" id="A0A8C4YVX3"/>
<keyword evidence="9" id="KW-0325">Glycoprotein</keyword>
<dbReference type="CDD" id="cd15275">
    <property type="entry name" value="7tmB1_secretin"/>
    <property type="match status" value="1"/>
</dbReference>
<dbReference type="GO" id="GO:0007188">
    <property type="term" value="P:adenylate cyclase-modulating G protein-coupled receptor signaling pathway"/>
    <property type="evidence" value="ECO:0007669"/>
    <property type="project" value="TreeGrafter"/>
</dbReference>
<feature type="transmembrane region" description="Helical" evidence="12">
    <location>
        <begin position="233"/>
        <end position="251"/>
    </location>
</feature>
<keyword evidence="13" id="KW-0732">Signal</keyword>
<evidence type="ECO:0000256" key="2">
    <source>
        <dbReference type="ARBA" id="ARBA00005314"/>
    </source>
</evidence>
<dbReference type="Proteomes" id="UP000694546">
    <property type="component" value="Chromosome 20"/>
</dbReference>
<evidence type="ECO:0000259" key="14">
    <source>
        <dbReference type="PROSITE" id="PS50227"/>
    </source>
</evidence>
<feature type="domain" description="G-protein coupled receptors family 2 profile 1" evidence="14">
    <location>
        <begin position="51"/>
        <end position="127"/>
    </location>
</feature>
<evidence type="ECO:0000256" key="7">
    <source>
        <dbReference type="ARBA" id="ARBA00023136"/>
    </source>
</evidence>
<comment type="similarity">
    <text evidence="2">Belongs to the G-protein coupled receptor 2 family.</text>
</comment>
<feature type="transmembrane region" description="Helical" evidence="12">
    <location>
        <begin position="296"/>
        <end position="323"/>
    </location>
</feature>
<keyword evidence="17" id="KW-1185">Reference proteome</keyword>
<dbReference type="Gene3D" id="4.10.1240.10">
    <property type="entry name" value="GPCR, family 2, extracellular hormone receptor domain"/>
    <property type="match status" value="1"/>
</dbReference>
<dbReference type="Gene3D" id="1.20.1070.10">
    <property type="entry name" value="Rhodopsin 7-helix transmembrane proteins"/>
    <property type="match status" value="1"/>
</dbReference>
<dbReference type="SUPFAM" id="SSF81321">
    <property type="entry name" value="Family A G protein-coupled receptor-like"/>
    <property type="match status" value="1"/>
</dbReference>
<evidence type="ECO:0000313" key="17">
    <source>
        <dbReference type="Proteomes" id="UP000694546"/>
    </source>
</evidence>
<evidence type="ECO:0000256" key="3">
    <source>
        <dbReference type="ARBA" id="ARBA00022475"/>
    </source>
</evidence>
<dbReference type="InterPro" id="IPR017981">
    <property type="entry name" value="GPCR_2-like_7TM"/>
</dbReference>
<dbReference type="PANTHER" id="PTHR45620:SF13">
    <property type="entry name" value="SECRETIN RECEPTOR"/>
    <property type="match status" value="1"/>
</dbReference>
<dbReference type="InterPro" id="IPR017983">
    <property type="entry name" value="GPCR_2_secretin-like_CS"/>
</dbReference>
<dbReference type="RefSeq" id="XP_030199707.1">
    <property type="nucleotide sequence ID" value="XM_030343847.1"/>
</dbReference>
<dbReference type="GeneTree" id="ENSGT00940000156402"/>
<protein>
    <submittedName>
        <fullName evidence="16">Secretin receptor</fullName>
    </submittedName>
</protein>
<feature type="domain" description="G-protein coupled receptors family 2 profile 2" evidence="15">
    <location>
        <begin position="145"/>
        <end position="399"/>
    </location>
</feature>
<feature type="transmembrane region" description="Helical" evidence="12">
    <location>
        <begin position="147"/>
        <end position="170"/>
    </location>
</feature>
<dbReference type="SMART" id="SM00008">
    <property type="entry name" value="HormR"/>
    <property type="match status" value="1"/>
</dbReference>
<keyword evidence="4 12" id="KW-0812">Transmembrane</keyword>
<evidence type="ECO:0000256" key="9">
    <source>
        <dbReference type="ARBA" id="ARBA00023180"/>
    </source>
</evidence>
<keyword evidence="3" id="KW-1003">Cell membrane</keyword>
<dbReference type="GeneID" id="115533356"/>
<feature type="transmembrane region" description="Helical" evidence="12">
    <location>
        <begin position="179"/>
        <end position="197"/>
    </location>
</feature>
<dbReference type="InterPro" id="IPR000832">
    <property type="entry name" value="GPCR_2_secretin-like"/>
</dbReference>
<dbReference type="PROSITE" id="PS00650">
    <property type="entry name" value="G_PROTEIN_RECEP_F2_2"/>
    <property type="match status" value="1"/>
</dbReference>
<evidence type="ECO:0000256" key="5">
    <source>
        <dbReference type="ARBA" id="ARBA00022989"/>
    </source>
</evidence>
<gene>
    <name evidence="16" type="primary">sctr</name>
</gene>